<dbReference type="CDD" id="cd00200">
    <property type="entry name" value="WD40"/>
    <property type="match status" value="1"/>
</dbReference>
<dbReference type="PANTHER" id="PTHR19932">
    <property type="entry name" value="WD REPEAT AND HMG-BOX DNA BINDING PROTEIN"/>
    <property type="match status" value="1"/>
</dbReference>
<feature type="domain" description="WDHD1/CFT4 helical bundle" evidence="9">
    <location>
        <begin position="1493"/>
        <end position="1595"/>
    </location>
</feature>
<dbReference type="PROSITE" id="PS00678">
    <property type="entry name" value="WD_REPEATS_1"/>
    <property type="match status" value="1"/>
</dbReference>
<evidence type="ECO:0000256" key="4">
    <source>
        <dbReference type="ARBA" id="ARBA00023242"/>
    </source>
</evidence>
<dbReference type="GO" id="GO:0043596">
    <property type="term" value="C:nuclear replication fork"/>
    <property type="evidence" value="ECO:0007669"/>
    <property type="project" value="TreeGrafter"/>
</dbReference>
<feature type="region of interest" description="Disordered" evidence="6">
    <location>
        <begin position="820"/>
        <end position="870"/>
    </location>
</feature>
<evidence type="ECO:0000256" key="1">
    <source>
        <dbReference type="ARBA" id="ARBA00004123"/>
    </source>
</evidence>
<dbReference type="SUPFAM" id="SSF56672">
    <property type="entry name" value="DNA/RNA polymerases"/>
    <property type="match status" value="1"/>
</dbReference>
<dbReference type="InterPro" id="IPR057646">
    <property type="entry name" value="WD40_WDHD1_1st"/>
</dbReference>
<dbReference type="Gene3D" id="2.130.10.10">
    <property type="entry name" value="YVTN repeat-like/Quinoprotein amine dehydrogenase"/>
    <property type="match status" value="2"/>
</dbReference>
<feature type="region of interest" description="Disordered" evidence="6">
    <location>
        <begin position="673"/>
        <end position="699"/>
    </location>
</feature>
<accession>A0A445L0S8</accession>
<feature type="domain" description="Reverse transcriptase Ty1/copia-type" evidence="7">
    <location>
        <begin position="936"/>
        <end position="1071"/>
    </location>
</feature>
<evidence type="ECO:0000313" key="12">
    <source>
        <dbReference type="Proteomes" id="UP000289340"/>
    </source>
</evidence>
<evidence type="ECO:0000259" key="9">
    <source>
        <dbReference type="Pfam" id="PF20946"/>
    </source>
</evidence>
<evidence type="ECO:0000313" key="11">
    <source>
        <dbReference type="EMBL" id="RZC16747.1"/>
    </source>
</evidence>
<feature type="repeat" description="WD" evidence="5">
    <location>
        <begin position="234"/>
        <end position="275"/>
    </location>
</feature>
<dbReference type="InterPro" id="IPR015943">
    <property type="entry name" value="WD40/YVTN_repeat-like_dom_sf"/>
</dbReference>
<dbReference type="InterPro" id="IPR022100">
    <property type="entry name" value="WDHD1/CFT4_beta-prop_2nd"/>
</dbReference>
<organism evidence="11 12">
    <name type="scientific">Glycine soja</name>
    <name type="common">Wild soybean</name>
    <dbReference type="NCBI Taxonomy" id="3848"/>
    <lineage>
        <taxon>Eukaryota</taxon>
        <taxon>Viridiplantae</taxon>
        <taxon>Streptophyta</taxon>
        <taxon>Embryophyta</taxon>
        <taxon>Tracheophyta</taxon>
        <taxon>Spermatophyta</taxon>
        <taxon>Magnoliopsida</taxon>
        <taxon>eudicotyledons</taxon>
        <taxon>Gunneridae</taxon>
        <taxon>Pentapetalae</taxon>
        <taxon>rosids</taxon>
        <taxon>fabids</taxon>
        <taxon>Fabales</taxon>
        <taxon>Fabaceae</taxon>
        <taxon>Papilionoideae</taxon>
        <taxon>50 kb inversion clade</taxon>
        <taxon>NPAAA clade</taxon>
        <taxon>indigoferoid/millettioid clade</taxon>
        <taxon>Phaseoleae</taxon>
        <taxon>Glycine</taxon>
        <taxon>Glycine subgen. Soja</taxon>
    </lineage>
</organism>
<evidence type="ECO:0000259" key="8">
    <source>
        <dbReference type="Pfam" id="PF12341"/>
    </source>
</evidence>
<dbReference type="Pfam" id="PF07727">
    <property type="entry name" value="RVT_2"/>
    <property type="match status" value="1"/>
</dbReference>
<evidence type="ECO:0000259" key="7">
    <source>
        <dbReference type="Pfam" id="PF07727"/>
    </source>
</evidence>
<evidence type="ECO:0000256" key="5">
    <source>
        <dbReference type="PROSITE-ProRule" id="PRU00221"/>
    </source>
</evidence>
<dbReference type="GO" id="GO:0000278">
    <property type="term" value="P:mitotic cell cycle"/>
    <property type="evidence" value="ECO:0007669"/>
    <property type="project" value="TreeGrafter"/>
</dbReference>
<keyword evidence="12" id="KW-1185">Reference proteome</keyword>
<feature type="compositionally biased region" description="Low complexity" evidence="6">
    <location>
        <begin position="831"/>
        <end position="840"/>
    </location>
</feature>
<feature type="region of interest" description="Disordered" evidence="6">
    <location>
        <begin position="334"/>
        <end position="410"/>
    </location>
</feature>
<reference evidence="11 12" key="1">
    <citation type="submission" date="2018-09" db="EMBL/GenBank/DDBJ databases">
        <title>A high-quality reference genome of wild soybean provides a powerful tool to mine soybean genomes.</title>
        <authorList>
            <person name="Xie M."/>
            <person name="Chung C.Y.L."/>
            <person name="Li M.-W."/>
            <person name="Wong F.-L."/>
            <person name="Chan T.-F."/>
            <person name="Lam H.-M."/>
        </authorList>
    </citation>
    <scope>NUCLEOTIDE SEQUENCE [LARGE SCALE GENOMIC DNA]</scope>
    <source>
        <strain evidence="12">cv. W05</strain>
        <tissue evidence="11">Hypocotyl of etiolated seedlings</tissue>
    </source>
</reference>
<dbReference type="Pfam" id="PF24817">
    <property type="entry name" value="WD40_WDHD1_1st"/>
    <property type="match status" value="1"/>
</dbReference>
<evidence type="ECO:0000259" key="10">
    <source>
        <dbReference type="Pfam" id="PF24817"/>
    </source>
</evidence>
<feature type="compositionally biased region" description="Polar residues" evidence="6">
    <location>
        <begin position="340"/>
        <end position="354"/>
    </location>
</feature>
<dbReference type="SUPFAM" id="SSF50978">
    <property type="entry name" value="WD40 repeat-like"/>
    <property type="match status" value="1"/>
</dbReference>
<keyword evidence="2 5" id="KW-0853">WD repeat</keyword>
<dbReference type="EC" id="2.7.7.7" evidence="11"/>
<sequence length="1771" mass="194930">MKVRSMKLKEAHAAKGGPASFCSVLWDQKAKHLVTASSSDVAVCIHDPLFPSFAPKTLRHHRDGVTARALSPNSTCLASGSVDHSVKLYKYPGGEFERNITRFTLPIRSLAFNKSGSMLAAAGDDEGIKLINTFDGTIARVLKGHKGSITGLAFDPNGEYLASLDLTGTVILWELQSGKIIHNLKGIAPGTGLDVSTMNVLCWSPDGETLAVPGLKNDVVMYDRDTAEKVFFLRGDHIQPICFLCWSPNGEYIATSGLDRQVLIWDVSKKQDIDRQKFDERVCCMAWKPTGNALAVIDVMGKYGIWDNVIPSSMKSPTKDIPVKNKSNGVVYFDEEDPENSASGNLSDIGGNSNEESEPPSRKRSRKHSLSEENLGEDGGEEIVSYLKVDTHKKRNRSSKENLDSGNMGFRSTMVTSKAKMQEAFQPGSTPVQPGKRHFLCYNMLGCITSIEHDGYSHIEYEAWEVQDQTLLVWLQSTLSKSILSRVLGSNHSYQVWEKTHEHLSLHTKSRAHQLQIALRAVSLEGKSMDEYLHKIKGNVDEFAGVGVPIRHEEYVDAILEGLPSDYAPVILVIESKKRTPSIVEIEALFYGHETRLVCYNRDTQLLTSPSLNYTQGYSHSSSYKSVIPVALEECMAEVMVVVVVADLPTSNAKSVSNMDILLISSNTWVNPNPKPVAQPTNQPSVMPTNSASHGNGQAGSTWIPDSRASFHGVVGVDGLYSFHNIRFHDLSPQLLSTSTSTSITSPTVNKISIVASSSVISPPSTVSLWHARLGHPNSHVLKYTWVFPIKTKAETTSAFQDFKSLVELQLNTKIKSVQSDWGAPTPPLSQLPSSHSPSAPSIPPGFSSASNQPSSESTSAHPRSSNIGSHSLENPEWFAAMQEEYNALLKSRTWDLIPLPANRQAIGYKWVFRVKEIVDGSINKFKASLQAEVGDKSLVCKLNRAFYGLKQAPRQWFDRLKSTLLQLGFVGSKCDSSLFICTHQKHIVYLLVYMDNIIITGSFVSLIQQLTSKLNTAFSLKQLGHLDYFLGLEIKYLPNNTILMTKSKYVPDLLHKTQMAEAHFISSPMVSNCKLSRHGADLFHDPAIYKSVVGALQYATLTRPEISFAVNKVLSPAPIVKPLALYAFCDADWASDVDDRRSTSGAAIFLGSNLISWWSRKQKVTARSSTEAEYCSLAQTSTDLTWIQALLTELHVSFHTPVLYCDNQNVVSIARNPVFYSRMKHMKIDVFFVREKIDFHDTGSTPRVPSMTDHFGFTMAALNESGSVFANPCKGEKNMSTLMYRPFSSWANNSEWSMRFEGEEVKVVALGSAWVAAVTSFNYLRIFSEGGMQRDVFSLDGPVVTASGFKDKLAVVTHATDGLPSNDQMLEFMAFNIPRGTQLLQGRLPLSPGSSLSWFGFSEEGQLCSYDSKGVLRSYTSKFGGRRIPLFSATKEKSDENYWVTGLNASKVFCVVCKKPEGFPQVMPKPVLTPLSLSFPLASSDLGGSESHEKEFMMNSLHLYEIQRTMDEMDSVGLDTTSLDDDAFNLEAAQDKCILRLIAACCNSDKLVRATELVKLLTLEKSMRGAIKLVTAMKLPNLAERFSCILEERLLEEAKKAMETNIKENSVAPVTADAIPGRSKAPTHTETLNAVTMSSSPKLSATSFVRKGITLEGAKAGTSKAPMVNETLKVKQTGDESSEKVGKVGDKRQVQQTSHPYDPSTKSSNKSGLNKSETSLGQSNRSSNPLLKSETSLGQSNRSSNPLLKSETSLGQSNRPSNPFLKATIK</sequence>
<keyword evidence="11" id="KW-0548">Nucleotidyltransferase</keyword>
<comment type="caution">
    <text evidence="11">The sequence shown here is derived from an EMBL/GenBank/DDBJ whole genome shotgun (WGS) entry which is preliminary data.</text>
</comment>
<feature type="region of interest" description="Disordered" evidence="6">
    <location>
        <begin position="1668"/>
        <end position="1771"/>
    </location>
</feature>
<feature type="domain" description="WDHD1 first WD40" evidence="10">
    <location>
        <begin position="23"/>
        <end position="305"/>
    </location>
</feature>
<dbReference type="Pfam" id="PF12341">
    <property type="entry name" value="Mcl1_mid"/>
    <property type="match status" value="1"/>
</dbReference>
<dbReference type="FunFam" id="2.130.10.10:FF:002324">
    <property type="entry name" value="Transducin family protein / WD-40 repeat family protein"/>
    <property type="match status" value="1"/>
</dbReference>
<dbReference type="InterPro" id="IPR001680">
    <property type="entry name" value="WD40_rpt"/>
</dbReference>
<feature type="repeat" description="WD" evidence="5">
    <location>
        <begin position="58"/>
        <end position="99"/>
    </location>
</feature>
<protein>
    <submittedName>
        <fullName evidence="11">Retrovirus-related Pol polyprotein from transposon RE2</fullName>
        <ecNumber evidence="11">2.7.7.7</ecNumber>
    </submittedName>
</protein>
<dbReference type="PROSITE" id="PS50294">
    <property type="entry name" value="WD_REPEATS_REGION"/>
    <property type="match status" value="2"/>
</dbReference>
<feature type="repeat" description="WD" evidence="5">
    <location>
        <begin position="142"/>
        <end position="183"/>
    </location>
</feature>
<dbReference type="InterPro" id="IPR013103">
    <property type="entry name" value="RVT_2"/>
</dbReference>
<dbReference type="InterPro" id="IPR043502">
    <property type="entry name" value="DNA/RNA_pol_sf"/>
</dbReference>
<dbReference type="InterPro" id="IPR048591">
    <property type="entry name" value="WDHD1/CFT4_hel"/>
</dbReference>
<dbReference type="CDD" id="cd09272">
    <property type="entry name" value="RNase_HI_RT_Ty1"/>
    <property type="match status" value="1"/>
</dbReference>
<dbReference type="EMBL" id="QZWG01000004">
    <property type="protein sequence ID" value="RZC16747.1"/>
    <property type="molecule type" value="Genomic_DNA"/>
</dbReference>
<proteinExistence type="predicted"/>
<gene>
    <name evidence="11" type="ORF">D0Y65_009871</name>
</gene>
<feature type="compositionally biased region" description="Polar residues" evidence="6">
    <location>
        <begin position="679"/>
        <end position="699"/>
    </location>
</feature>
<dbReference type="GO" id="GO:0006281">
    <property type="term" value="P:DNA repair"/>
    <property type="evidence" value="ECO:0007669"/>
    <property type="project" value="TreeGrafter"/>
</dbReference>
<feature type="compositionally biased region" description="Basic and acidic residues" evidence="6">
    <location>
        <begin position="1673"/>
        <end position="1694"/>
    </location>
</feature>
<name>A0A445L0S8_GLYSO</name>
<dbReference type="GO" id="GO:0003887">
    <property type="term" value="F:DNA-directed DNA polymerase activity"/>
    <property type="evidence" value="ECO:0007669"/>
    <property type="project" value="UniProtKB-EC"/>
</dbReference>
<comment type="subcellular location">
    <subcellularLocation>
        <location evidence="1">Nucleus</location>
    </subcellularLocation>
</comment>
<keyword evidence="3" id="KW-0677">Repeat</keyword>
<keyword evidence="4" id="KW-0539">Nucleus</keyword>
<dbReference type="Pfam" id="PF20946">
    <property type="entry name" value="Ctf4_C"/>
    <property type="match status" value="1"/>
</dbReference>
<evidence type="ECO:0000256" key="3">
    <source>
        <dbReference type="ARBA" id="ARBA00022737"/>
    </source>
</evidence>
<dbReference type="InterPro" id="IPR019775">
    <property type="entry name" value="WD40_repeat_CS"/>
</dbReference>
<dbReference type="Pfam" id="PF14223">
    <property type="entry name" value="Retrotran_gag_2"/>
    <property type="match status" value="1"/>
</dbReference>
<feature type="domain" description="WDHD1/CFT4 second beta-propeller" evidence="8">
    <location>
        <begin position="1238"/>
        <end position="1482"/>
    </location>
</feature>
<dbReference type="GO" id="GO:0006261">
    <property type="term" value="P:DNA-templated DNA replication"/>
    <property type="evidence" value="ECO:0007669"/>
    <property type="project" value="TreeGrafter"/>
</dbReference>
<keyword evidence="11" id="KW-0808">Transferase</keyword>
<evidence type="ECO:0000256" key="2">
    <source>
        <dbReference type="ARBA" id="ARBA00022574"/>
    </source>
</evidence>
<feature type="compositionally biased region" description="Polar residues" evidence="6">
    <location>
        <begin position="1695"/>
        <end position="1762"/>
    </location>
</feature>
<dbReference type="GO" id="GO:0003682">
    <property type="term" value="F:chromatin binding"/>
    <property type="evidence" value="ECO:0007669"/>
    <property type="project" value="TreeGrafter"/>
</dbReference>
<dbReference type="Proteomes" id="UP000289340">
    <property type="component" value="Chromosome 4"/>
</dbReference>
<dbReference type="InterPro" id="IPR036322">
    <property type="entry name" value="WD40_repeat_dom_sf"/>
</dbReference>
<evidence type="ECO:0000256" key="6">
    <source>
        <dbReference type="SAM" id="MobiDB-lite"/>
    </source>
</evidence>
<dbReference type="PROSITE" id="PS50082">
    <property type="entry name" value="WD_REPEATS_2"/>
    <property type="match status" value="3"/>
</dbReference>
<dbReference type="PANTHER" id="PTHR19932:SF10">
    <property type="entry name" value="WD REPEAT AND HMG-BOX DNA-BINDING PROTEIN 1"/>
    <property type="match status" value="1"/>
</dbReference>
<feature type="compositionally biased region" description="Polar residues" evidence="6">
    <location>
        <begin position="848"/>
        <end position="870"/>
    </location>
</feature>
<dbReference type="SMART" id="SM00320">
    <property type="entry name" value="WD40"/>
    <property type="match status" value="7"/>
</dbReference>